<evidence type="ECO:0000313" key="2">
    <source>
        <dbReference type="EMBL" id="MDD1017056.1"/>
    </source>
</evidence>
<proteinExistence type="predicted"/>
<gene>
    <name evidence="2" type="ORF">M5G17_25675</name>
</gene>
<reference evidence="2 3" key="1">
    <citation type="submission" date="2022-05" db="EMBL/GenBank/DDBJ databases">
        <title>Novel Pseudomonas spp. Isolated from a Rainbow Trout Aquaculture Facility.</title>
        <authorList>
            <person name="Testerman T."/>
            <person name="Graf J."/>
        </authorList>
    </citation>
    <scope>NUCLEOTIDE SEQUENCE [LARGE SCALE GENOMIC DNA]</scope>
    <source>
        <strain evidence="2 3">ID1025</strain>
    </source>
</reference>
<keyword evidence="1" id="KW-1133">Transmembrane helix</keyword>
<keyword evidence="1" id="KW-0472">Membrane</keyword>
<feature type="transmembrane region" description="Helical" evidence="1">
    <location>
        <begin position="9"/>
        <end position="28"/>
    </location>
</feature>
<keyword evidence="3" id="KW-1185">Reference proteome</keyword>
<dbReference type="Proteomes" id="UP001148184">
    <property type="component" value="Unassembled WGS sequence"/>
</dbReference>
<sequence length="60" mass="6227">MSKAGKKPFGAAPFVFIPMGAGFIAVGLAGQPTFGYMGLGFLIAGVVPLMAGLRTKRRRV</sequence>
<name>A0ABT5PFG7_9PSED</name>
<evidence type="ECO:0000313" key="3">
    <source>
        <dbReference type="Proteomes" id="UP001148184"/>
    </source>
</evidence>
<accession>A0ABT5PFG7</accession>
<protein>
    <submittedName>
        <fullName evidence="2">Uncharacterized protein</fullName>
    </submittedName>
</protein>
<evidence type="ECO:0000256" key="1">
    <source>
        <dbReference type="SAM" id="Phobius"/>
    </source>
</evidence>
<organism evidence="2 3">
    <name type="scientific">Pseudomonas rubra</name>
    <dbReference type="NCBI Taxonomy" id="2942627"/>
    <lineage>
        <taxon>Bacteria</taxon>
        <taxon>Pseudomonadati</taxon>
        <taxon>Pseudomonadota</taxon>
        <taxon>Gammaproteobacteria</taxon>
        <taxon>Pseudomonadales</taxon>
        <taxon>Pseudomonadaceae</taxon>
        <taxon>Pseudomonas</taxon>
    </lineage>
</organism>
<dbReference type="EMBL" id="JAMDGZ010000073">
    <property type="protein sequence ID" value="MDD1017056.1"/>
    <property type="molecule type" value="Genomic_DNA"/>
</dbReference>
<comment type="caution">
    <text evidence="2">The sequence shown here is derived from an EMBL/GenBank/DDBJ whole genome shotgun (WGS) entry which is preliminary data.</text>
</comment>
<feature type="transmembrane region" description="Helical" evidence="1">
    <location>
        <begin position="34"/>
        <end position="53"/>
    </location>
</feature>
<keyword evidence="1" id="KW-0812">Transmembrane</keyword>
<dbReference type="RefSeq" id="WP_273895675.1">
    <property type="nucleotide sequence ID" value="NZ_JAMDGP010000010.1"/>
</dbReference>